<evidence type="ECO:0000256" key="6">
    <source>
        <dbReference type="ARBA" id="ARBA00023170"/>
    </source>
</evidence>
<dbReference type="PRINTS" id="PR00237">
    <property type="entry name" value="GPCRRHODOPSN"/>
</dbReference>
<dbReference type="GO" id="GO:0042277">
    <property type="term" value="F:peptide binding"/>
    <property type="evidence" value="ECO:0007669"/>
    <property type="project" value="TreeGrafter"/>
</dbReference>
<accession>A0A3Q3JZ85</accession>
<protein>
    <recommendedName>
        <fullName evidence="9">G-protein coupled receptors family 1 profile domain-containing protein</fullName>
    </recommendedName>
</protein>
<dbReference type="Gene3D" id="1.20.1070.10">
    <property type="entry name" value="Rhodopsin 7-helix transmembrane proteins"/>
    <property type="match status" value="1"/>
</dbReference>
<keyword evidence="3 8" id="KW-0812">Transmembrane</keyword>
<comment type="subcellular location">
    <subcellularLocation>
        <location evidence="1">Cell membrane</location>
        <topology evidence="1">Multi-pass membrane protein</topology>
    </subcellularLocation>
</comment>
<keyword evidence="2" id="KW-1003">Cell membrane</keyword>
<dbReference type="SUPFAM" id="SSF81321">
    <property type="entry name" value="Family A G protein-coupled receptor-like"/>
    <property type="match status" value="1"/>
</dbReference>
<dbReference type="Pfam" id="PF00001">
    <property type="entry name" value="7tm_1"/>
    <property type="match status" value="1"/>
</dbReference>
<dbReference type="GO" id="GO:0004930">
    <property type="term" value="F:G protein-coupled receptor activity"/>
    <property type="evidence" value="ECO:0007669"/>
    <property type="project" value="InterPro"/>
</dbReference>
<dbReference type="STRING" id="43700.ENSMALP00000022080"/>
<keyword evidence="5 8" id="KW-0472">Membrane</keyword>
<evidence type="ECO:0000256" key="1">
    <source>
        <dbReference type="ARBA" id="ARBA00004651"/>
    </source>
</evidence>
<reference evidence="10" key="1">
    <citation type="submission" date="2025-08" db="UniProtKB">
        <authorList>
            <consortium name="Ensembl"/>
        </authorList>
    </citation>
    <scope>IDENTIFICATION</scope>
</reference>
<dbReference type="GO" id="GO:0032870">
    <property type="term" value="P:cellular response to hormone stimulus"/>
    <property type="evidence" value="ECO:0007669"/>
    <property type="project" value="TreeGrafter"/>
</dbReference>
<evidence type="ECO:0000256" key="4">
    <source>
        <dbReference type="ARBA" id="ARBA00022989"/>
    </source>
</evidence>
<dbReference type="GO" id="GO:0005886">
    <property type="term" value="C:plasma membrane"/>
    <property type="evidence" value="ECO:0007669"/>
    <property type="project" value="UniProtKB-SubCell"/>
</dbReference>
<dbReference type="Ensembl" id="ENSMALT00000022504.1">
    <property type="protein sequence ID" value="ENSMALP00000022080.1"/>
    <property type="gene ID" value="ENSMALG00000015432.1"/>
</dbReference>
<evidence type="ECO:0000313" key="10">
    <source>
        <dbReference type="Ensembl" id="ENSMALP00000022080.1"/>
    </source>
</evidence>
<dbReference type="Proteomes" id="UP000261600">
    <property type="component" value="Unplaced"/>
</dbReference>
<feature type="transmembrane region" description="Helical" evidence="8">
    <location>
        <begin position="93"/>
        <end position="116"/>
    </location>
</feature>
<feature type="transmembrane region" description="Helical" evidence="8">
    <location>
        <begin position="186"/>
        <end position="208"/>
    </location>
</feature>
<dbReference type="PROSITE" id="PS50262">
    <property type="entry name" value="G_PROTEIN_RECEP_F1_2"/>
    <property type="match status" value="1"/>
</dbReference>
<sequence>MQQTLHDSCLCNAEMCHCGEMSSQRRNVLTVDKCPHHTEMSSQCRNVLIVSNRCVLSLQLFIFRAVRVEAVDFTQCATHGSFGHRWQETVYNMFHFTTLYVIPLLVMSCCYSRILLHIHQQHLRDKAGESYLRRSGTDIIPKARMKTLKMTVVIVLSFVVCWTPYYLLGIWYWFQPNMVHVTPEYIHHALFVFGNLNTCCDPVIYGFYMPSFRADLAACCHRTTSNASPLSQEQFSGRQGHHSGKLHPATNNQAGD</sequence>
<keyword evidence="6" id="KW-0675">Receptor</keyword>
<name>A0A3Q3JZ85_MONAL</name>
<dbReference type="AlphaFoldDB" id="A0A3Q3JZ85"/>
<feature type="domain" description="G-protein coupled receptors family 1 profile" evidence="9">
    <location>
        <begin position="76"/>
        <end position="205"/>
    </location>
</feature>
<feature type="region of interest" description="Disordered" evidence="7">
    <location>
        <begin position="230"/>
        <end position="256"/>
    </location>
</feature>
<evidence type="ECO:0000259" key="9">
    <source>
        <dbReference type="PROSITE" id="PS50262"/>
    </source>
</evidence>
<evidence type="ECO:0000256" key="5">
    <source>
        <dbReference type="ARBA" id="ARBA00023136"/>
    </source>
</evidence>
<dbReference type="PANTHER" id="PTHR24241:SF183">
    <property type="entry name" value="GONADOTROPIN RELEASING HORMONE RECEPTOR"/>
    <property type="match status" value="1"/>
</dbReference>
<feature type="transmembrane region" description="Helical" evidence="8">
    <location>
        <begin position="152"/>
        <end position="174"/>
    </location>
</feature>
<organism evidence="10 11">
    <name type="scientific">Monopterus albus</name>
    <name type="common">Swamp eel</name>
    <dbReference type="NCBI Taxonomy" id="43700"/>
    <lineage>
        <taxon>Eukaryota</taxon>
        <taxon>Metazoa</taxon>
        <taxon>Chordata</taxon>
        <taxon>Craniata</taxon>
        <taxon>Vertebrata</taxon>
        <taxon>Euteleostomi</taxon>
        <taxon>Actinopterygii</taxon>
        <taxon>Neopterygii</taxon>
        <taxon>Teleostei</taxon>
        <taxon>Neoteleostei</taxon>
        <taxon>Acanthomorphata</taxon>
        <taxon>Anabantaria</taxon>
        <taxon>Synbranchiformes</taxon>
        <taxon>Synbranchidae</taxon>
        <taxon>Monopterus</taxon>
    </lineage>
</organism>
<dbReference type="InterPro" id="IPR000276">
    <property type="entry name" value="GPCR_Rhodpsn"/>
</dbReference>
<keyword evidence="11" id="KW-1185">Reference proteome</keyword>
<evidence type="ECO:0000256" key="8">
    <source>
        <dbReference type="SAM" id="Phobius"/>
    </source>
</evidence>
<dbReference type="PANTHER" id="PTHR24241">
    <property type="entry name" value="NEUROPEPTIDE RECEPTOR-RELATED G-PROTEIN COUPLED RECEPTOR"/>
    <property type="match status" value="1"/>
</dbReference>
<evidence type="ECO:0000256" key="7">
    <source>
        <dbReference type="SAM" id="MobiDB-lite"/>
    </source>
</evidence>
<evidence type="ECO:0000256" key="2">
    <source>
        <dbReference type="ARBA" id="ARBA00022475"/>
    </source>
</evidence>
<dbReference type="InterPro" id="IPR017452">
    <property type="entry name" value="GPCR_Rhodpsn_7TM"/>
</dbReference>
<keyword evidence="4 8" id="KW-1133">Transmembrane helix</keyword>
<proteinExistence type="predicted"/>
<reference evidence="10" key="2">
    <citation type="submission" date="2025-09" db="UniProtKB">
        <authorList>
            <consortium name="Ensembl"/>
        </authorList>
    </citation>
    <scope>IDENTIFICATION</scope>
</reference>
<evidence type="ECO:0000256" key="3">
    <source>
        <dbReference type="ARBA" id="ARBA00022692"/>
    </source>
</evidence>
<evidence type="ECO:0000313" key="11">
    <source>
        <dbReference type="Proteomes" id="UP000261600"/>
    </source>
</evidence>